<dbReference type="InterPro" id="IPR050515">
    <property type="entry name" value="Beta-lactam/transpept"/>
</dbReference>
<dbReference type="RefSeq" id="WP_038559892.1">
    <property type="nucleotide sequence ID" value="NZ_CP007481.1"/>
</dbReference>
<dbReference type="EMBL" id="CP007481">
    <property type="protein sequence ID" value="AHX11629.1"/>
    <property type="molecule type" value="Genomic_DNA"/>
</dbReference>
<dbReference type="GO" id="GO:0005886">
    <property type="term" value="C:plasma membrane"/>
    <property type="evidence" value="ECO:0007669"/>
    <property type="project" value="TreeGrafter"/>
</dbReference>
<evidence type="ECO:0000256" key="9">
    <source>
        <dbReference type="ARBA" id="ARBA00023251"/>
    </source>
</evidence>
<keyword evidence="9" id="KW-0046">Antibiotic resistance</keyword>
<protein>
    <recommendedName>
        <fullName evidence="4">beta-lactamase</fullName>
        <ecNumber evidence="4">3.5.2.6</ecNumber>
    </recommendedName>
</protein>
<dbReference type="EC" id="3.5.2.6" evidence="4"/>
<dbReference type="GO" id="GO:0008658">
    <property type="term" value="F:penicillin binding"/>
    <property type="evidence" value="ECO:0007669"/>
    <property type="project" value="InterPro"/>
</dbReference>
<name>X5HKP4_9RICK</name>
<dbReference type="GO" id="GO:0046677">
    <property type="term" value="P:response to antibiotic"/>
    <property type="evidence" value="ECO:0007669"/>
    <property type="project" value="UniProtKB-KW"/>
</dbReference>
<evidence type="ECO:0000256" key="10">
    <source>
        <dbReference type="SAM" id="Phobius"/>
    </source>
</evidence>
<dbReference type="Gene3D" id="3.90.1310.10">
    <property type="entry name" value="Penicillin-binding protein 2a (Domain 2)"/>
    <property type="match status" value="1"/>
</dbReference>
<keyword evidence="7" id="KW-0378">Hydrolase</keyword>
<keyword evidence="10" id="KW-0812">Transmembrane</keyword>
<keyword evidence="8 10" id="KW-0472">Membrane</keyword>
<evidence type="ECO:0000256" key="3">
    <source>
        <dbReference type="ARBA" id="ARBA00007898"/>
    </source>
</evidence>
<dbReference type="InterPro" id="IPR005311">
    <property type="entry name" value="PBP_dimer"/>
</dbReference>
<dbReference type="SUPFAM" id="SSF56519">
    <property type="entry name" value="Penicillin binding protein dimerisation domain"/>
    <property type="match status" value="1"/>
</dbReference>
<keyword evidence="5" id="KW-0645">Protease</keyword>
<dbReference type="STRING" id="1286528.NHE_0696"/>
<dbReference type="PANTHER" id="PTHR30627">
    <property type="entry name" value="PEPTIDOGLYCAN D,D-TRANSPEPTIDASE"/>
    <property type="match status" value="1"/>
</dbReference>
<dbReference type="Gene3D" id="3.40.710.10">
    <property type="entry name" value="DD-peptidase/beta-lactamase superfamily"/>
    <property type="match status" value="1"/>
</dbReference>
<proteinExistence type="inferred from homology"/>
<keyword evidence="6" id="KW-0732">Signal</keyword>
<comment type="subcellular location">
    <subcellularLocation>
        <location evidence="2">Membrane</location>
    </subcellularLocation>
</comment>
<evidence type="ECO:0000256" key="5">
    <source>
        <dbReference type="ARBA" id="ARBA00022645"/>
    </source>
</evidence>
<comment type="similarity">
    <text evidence="3">Belongs to the class-D beta-lactamase family.</text>
</comment>
<evidence type="ECO:0000313" key="14">
    <source>
        <dbReference type="Proteomes" id="UP000023755"/>
    </source>
</evidence>
<dbReference type="KEGG" id="nhm:NHE_0696"/>
<dbReference type="PANTHER" id="PTHR30627:SF6">
    <property type="entry name" value="BETA-LACTAMASE YBXI-RELATED"/>
    <property type="match status" value="1"/>
</dbReference>
<dbReference type="InterPro" id="IPR012338">
    <property type="entry name" value="Beta-lactam/transpept-like"/>
</dbReference>
<comment type="catalytic activity">
    <reaction evidence="1">
        <text>a beta-lactam + H2O = a substituted beta-amino acid</text>
        <dbReference type="Rhea" id="RHEA:20401"/>
        <dbReference type="ChEBI" id="CHEBI:15377"/>
        <dbReference type="ChEBI" id="CHEBI:35627"/>
        <dbReference type="ChEBI" id="CHEBI:140347"/>
        <dbReference type="EC" id="3.5.2.6"/>
    </reaction>
</comment>
<evidence type="ECO:0000256" key="6">
    <source>
        <dbReference type="ARBA" id="ARBA00022729"/>
    </source>
</evidence>
<dbReference type="Pfam" id="PF00905">
    <property type="entry name" value="Transpeptidase"/>
    <property type="match status" value="1"/>
</dbReference>
<dbReference type="Proteomes" id="UP000023755">
    <property type="component" value="Chromosome"/>
</dbReference>
<dbReference type="GO" id="GO:0004180">
    <property type="term" value="F:carboxypeptidase activity"/>
    <property type="evidence" value="ECO:0007669"/>
    <property type="project" value="UniProtKB-KW"/>
</dbReference>
<evidence type="ECO:0000256" key="2">
    <source>
        <dbReference type="ARBA" id="ARBA00004370"/>
    </source>
</evidence>
<dbReference type="AlphaFoldDB" id="X5HKP4"/>
<evidence type="ECO:0000256" key="1">
    <source>
        <dbReference type="ARBA" id="ARBA00001526"/>
    </source>
</evidence>
<evidence type="ECO:0000259" key="11">
    <source>
        <dbReference type="Pfam" id="PF00905"/>
    </source>
</evidence>
<evidence type="ECO:0000313" key="13">
    <source>
        <dbReference type="EMBL" id="AHX11629.1"/>
    </source>
</evidence>
<evidence type="ECO:0000256" key="4">
    <source>
        <dbReference type="ARBA" id="ARBA00012865"/>
    </source>
</evidence>
<keyword evidence="5" id="KW-0121">Carboxypeptidase</keyword>
<gene>
    <name evidence="13" type="ORF">NHE_0696</name>
</gene>
<dbReference type="GO" id="GO:0008800">
    <property type="term" value="F:beta-lactamase activity"/>
    <property type="evidence" value="ECO:0007669"/>
    <property type="project" value="UniProtKB-EC"/>
</dbReference>
<accession>X5HKP4</accession>
<dbReference type="HOGENOM" id="CLU_009289_1_2_5"/>
<dbReference type="InterPro" id="IPR036138">
    <property type="entry name" value="PBP_dimer_sf"/>
</dbReference>
<keyword evidence="14" id="KW-1185">Reference proteome</keyword>
<organism evidence="13 14">
    <name type="scientific">Neorickettsia helminthoeca str. Oregon</name>
    <dbReference type="NCBI Taxonomy" id="1286528"/>
    <lineage>
        <taxon>Bacteria</taxon>
        <taxon>Pseudomonadati</taxon>
        <taxon>Pseudomonadota</taxon>
        <taxon>Alphaproteobacteria</taxon>
        <taxon>Rickettsiales</taxon>
        <taxon>Anaplasmataceae</taxon>
        <taxon>Neorickettsia</taxon>
    </lineage>
</organism>
<sequence length="566" mass="64121">MSFHDSDRRIFVLGGIGLIGAIAVSGRFFKLQILENEKYKLLSDQNRIRTVLVHGPRRIVVDCDRIEIAGNKKIYNITCTPSEIMDKAYILEWLTQVFDLSESETAALRNKIHGTETFIIKTPLGWQEISLLEFKSNQLQGIRINKEYFRTYPLGAAMAHIIGYTVYDSKEKKCKGIIGLEKLYESSIQRDAEIIKKEVDSRERYRRELERSRISNPDIEFKVSMSAKLHEFIYELISRHRAAVCIMEIPSGKIRAMVSSPSYDNNIFSSGIISQKQWADLNTDPNKPLLNRTISATFQPASTFKPIVGLAALESKIIDEEYTINCTGSIKIGNRKFHCWKRFGHGKVNLTRAIAESCNVYFYKIGRKISAEEIIGFAERFGLGTQTFTNMKEERYGILPDMEWRNKYLTQPLGRGDIINISIGHGYLSATPIQLAVMAARLATGRQILPTFDDTASEIFPQININHEHLATVRRGMLNTFSNTGTCRNFTSEMGKISGKTGTGQIRGRMNEDHFYRGSNSLFIGYTTNVQDTNHAISVVIEKAEDISASSVAVKALRYMDKRSQP</sequence>
<evidence type="ECO:0000259" key="12">
    <source>
        <dbReference type="Pfam" id="PF03717"/>
    </source>
</evidence>
<feature type="domain" description="Penicillin-binding protein transpeptidase" evidence="11">
    <location>
        <begin position="243"/>
        <end position="551"/>
    </location>
</feature>
<dbReference type="InterPro" id="IPR001460">
    <property type="entry name" value="PCN-bd_Tpept"/>
</dbReference>
<evidence type="ECO:0000256" key="8">
    <source>
        <dbReference type="ARBA" id="ARBA00023136"/>
    </source>
</evidence>
<dbReference type="OrthoDB" id="9766847at2"/>
<keyword evidence="10" id="KW-1133">Transmembrane helix</keyword>
<dbReference type="Pfam" id="PF03717">
    <property type="entry name" value="PBP_dimer"/>
    <property type="match status" value="1"/>
</dbReference>
<dbReference type="GO" id="GO:0071555">
    <property type="term" value="P:cell wall organization"/>
    <property type="evidence" value="ECO:0007669"/>
    <property type="project" value="TreeGrafter"/>
</dbReference>
<feature type="domain" description="Penicillin-binding protein dimerisation" evidence="12">
    <location>
        <begin position="56"/>
        <end position="209"/>
    </location>
</feature>
<reference evidence="13 14" key="1">
    <citation type="submission" date="2014-03" db="EMBL/GenBank/DDBJ databases">
        <title>Sequencing and Comparison of Genomes and Transcriptome Profiles of Human Ehrlichiosis Agents.</title>
        <authorList>
            <person name="Lin M."/>
            <person name="Daugherty S.C."/>
            <person name="Nagaraj S."/>
            <person name="Cheng Z."/>
            <person name="Xiong Q."/>
            <person name="Lin F.-Y."/>
            <person name="Sengamalay N."/>
            <person name="Ott S."/>
            <person name="Godinez A."/>
            <person name="Tallon L.J."/>
            <person name="Sadzewicz L."/>
            <person name="Fraser C.M."/>
            <person name="Dunning Hotopp J.C."/>
            <person name="Rikihisa Y."/>
        </authorList>
    </citation>
    <scope>NUCLEOTIDE SEQUENCE [LARGE SCALE GENOMIC DNA]</scope>
    <source>
        <strain evidence="13 14">Oregon</strain>
    </source>
</reference>
<feature type="transmembrane region" description="Helical" evidence="10">
    <location>
        <begin position="12"/>
        <end position="29"/>
    </location>
</feature>
<dbReference type="SUPFAM" id="SSF56601">
    <property type="entry name" value="beta-lactamase/transpeptidase-like"/>
    <property type="match status" value="1"/>
</dbReference>
<evidence type="ECO:0000256" key="7">
    <source>
        <dbReference type="ARBA" id="ARBA00022801"/>
    </source>
</evidence>